<gene>
    <name evidence="1" type="ORF">BDN72DRAFT_880786</name>
</gene>
<accession>A0ACD3AJD9</accession>
<dbReference type="EMBL" id="ML208429">
    <property type="protein sequence ID" value="TFK65656.1"/>
    <property type="molecule type" value="Genomic_DNA"/>
</dbReference>
<evidence type="ECO:0000313" key="1">
    <source>
        <dbReference type="EMBL" id="TFK65656.1"/>
    </source>
</evidence>
<proteinExistence type="predicted"/>
<evidence type="ECO:0000313" key="2">
    <source>
        <dbReference type="Proteomes" id="UP000308600"/>
    </source>
</evidence>
<keyword evidence="2" id="KW-1185">Reference proteome</keyword>
<dbReference type="Proteomes" id="UP000308600">
    <property type="component" value="Unassembled WGS sequence"/>
</dbReference>
<protein>
    <submittedName>
        <fullName evidence="1">Uncharacterized protein</fullName>
    </submittedName>
</protein>
<reference evidence="1 2" key="1">
    <citation type="journal article" date="2019" name="Nat. Ecol. Evol.">
        <title>Megaphylogeny resolves global patterns of mushroom evolution.</title>
        <authorList>
            <person name="Varga T."/>
            <person name="Krizsan K."/>
            <person name="Foldi C."/>
            <person name="Dima B."/>
            <person name="Sanchez-Garcia M."/>
            <person name="Sanchez-Ramirez S."/>
            <person name="Szollosi G.J."/>
            <person name="Szarkandi J.G."/>
            <person name="Papp V."/>
            <person name="Albert L."/>
            <person name="Andreopoulos W."/>
            <person name="Angelini C."/>
            <person name="Antonin V."/>
            <person name="Barry K.W."/>
            <person name="Bougher N.L."/>
            <person name="Buchanan P."/>
            <person name="Buyck B."/>
            <person name="Bense V."/>
            <person name="Catcheside P."/>
            <person name="Chovatia M."/>
            <person name="Cooper J."/>
            <person name="Damon W."/>
            <person name="Desjardin D."/>
            <person name="Finy P."/>
            <person name="Geml J."/>
            <person name="Haridas S."/>
            <person name="Hughes K."/>
            <person name="Justo A."/>
            <person name="Karasinski D."/>
            <person name="Kautmanova I."/>
            <person name="Kiss B."/>
            <person name="Kocsube S."/>
            <person name="Kotiranta H."/>
            <person name="LaButti K.M."/>
            <person name="Lechner B.E."/>
            <person name="Liimatainen K."/>
            <person name="Lipzen A."/>
            <person name="Lukacs Z."/>
            <person name="Mihaltcheva S."/>
            <person name="Morgado L.N."/>
            <person name="Niskanen T."/>
            <person name="Noordeloos M.E."/>
            <person name="Ohm R.A."/>
            <person name="Ortiz-Santana B."/>
            <person name="Ovrebo C."/>
            <person name="Racz N."/>
            <person name="Riley R."/>
            <person name="Savchenko A."/>
            <person name="Shiryaev A."/>
            <person name="Soop K."/>
            <person name="Spirin V."/>
            <person name="Szebenyi C."/>
            <person name="Tomsovsky M."/>
            <person name="Tulloss R.E."/>
            <person name="Uehling J."/>
            <person name="Grigoriev I.V."/>
            <person name="Vagvolgyi C."/>
            <person name="Papp T."/>
            <person name="Martin F.M."/>
            <person name="Miettinen O."/>
            <person name="Hibbett D.S."/>
            <person name="Nagy L.G."/>
        </authorList>
    </citation>
    <scope>NUCLEOTIDE SEQUENCE [LARGE SCALE GENOMIC DNA]</scope>
    <source>
        <strain evidence="1 2">NL-1719</strain>
    </source>
</reference>
<organism evidence="1 2">
    <name type="scientific">Pluteus cervinus</name>
    <dbReference type="NCBI Taxonomy" id="181527"/>
    <lineage>
        <taxon>Eukaryota</taxon>
        <taxon>Fungi</taxon>
        <taxon>Dikarya</taxon>
        <taxon>Basidiomycota</taxon>
        <taxon>Agaricomycotina</taxon>
        <taxon>Agaricomycetes</taxon>
        <taxon>Agaricomycetidae</taxon>
        <taxon>Agaricales</taxon>
        <taxon>Pluteineae</taxon>
        <taxon>Pluteaceae</taxon>
        <taxon>Pluteus</taxon>
    </lineage>
</organism>
<name>A0ACD3AJD9_9AGAR</name>
<sequence>MAIDSDSKPMRSESDAYLPPELERLIFIYAFRDRTQAPTNLFLVAKRIKEWLLPIAFEVVLIHTHRYFPIKFTTIPKFKQYGHHIRHLLITAPLSDYPTPELTNVLDECLSLCPNIINLALWCRRPSIRLESLFNLSQLTCLSMDIEHLIKIITDQATQSQTSGPSLPPGLFPKITHLDAIGMYFQAHTAETQTTTLAHHFPSLTHIAVLNWTVNQPGIVRMILHKSSNLKALVWWNPITAQGDLGLRLDAEETLPVDDERIVAVVSSRVMDWENAARGIGMGMWDFADMVLEKRRVERTRRVVDDETRST</sequence>